<proteinExistence type="predicted"/>
<gene>
    <name evidence="1" type="ORF">DSW25_07915</name>
</gene>
<keyword evidence="2" id="KW-1185">Reference proteome</keyword>
<accession>A0A073ILE4</accession>
<sequence length="35" mass="4330">MMRRGNLLRRFSFFIFRWVFQPIFTFVTDCLGITL</sequence>
<evidence type="ECO:0000313" key="1">
    <source>
        <dbReference type="EMBL" id="KEJ90331.1"/>
    </source>
</evidence>
<evidence type="ECO:0000313" key="2">
    <source>
        <dbReference type="Proteomes" id="UP000027734"/>
    </source>
</evidence>
<dbReference type="EMBL" id="JAMC01000002">
    <property type="protein sequence ID" value="KEJ90331.1"/>
    <property type="molecule type" value="Genomic_DNA"/>
</dbReference>
<comment type="caution">
    <text evidence="1">The sequence shown here is derived from an EMBL/GenBank/DDBJ whole genome shotgun (WGS) entry which is preliminary data.</text>
</comment>
<protein>
    <submittedName>
        <fullName evidence="1">Uncharacterized protein</fullName>
    </submittedName>
</protein>
<name>A0A073ILE4_9RHOB</name>
<dbReference type="AlphaFoldDB" id="A0A073ILE4"/>
<reference evidence="1 2" key="1">
    <citation type="submission" date="2014-01" db="EMBL/GenBank/DDBJ databases">
        <title>Sulfitobacter donghicola JCM 14565 Genome Sequencing.</title>
        <authorList>
            <person name="Lai Q."/>
            <person name="Hong Z."/>
        </authorList>
    </citation>
    <scope>NUCLEOTIDE SEQUENCE [LARGE SCALE GENOMIC DNA]</scope>
    <source>
        <strain evidence="1 2">JCM 14565</strain>
    </source>
</reference>
<organism evidence="1 2">
    <name type="scientific">Sulfitobacter donghicola DSW-25 = KCTC 12864 = JCM 14565</name>
    <dbReference type="NCBI Taxonomy" id="1300350"/>
    <lineage>
        <taxon>Bacteria</taxon>
        <taxon>Pseudomonadati</taxon>
        <taxon>Pseudomonadota</taxon>
        <taxon>Alphaproteobacteria</taxon>
        <taxon>Rhodobacterales</taxon>
        <taxon>Roseobacteraceae</taxon>
        <taxon>Sulfitobacter</taxon>
    </lineage>
</organism>
<dbReference type="Proteomes" id="UP000027734">
    <property type="component" value="Unassembled WGS sequence"/>
</dbReference>